<dbReference type="Proteomes" id="UP000789525">
    <property type="component" value="Unassembled WGS sequence"/>
</dbReference>
<comment type="caution">
    <text evidence="1">The sequence shown here is derived from an EMBL/GenBank/DDBJ whole genome shotgun (WGS) entry which is preliminary data.</text>
</comment>
<protein>
    <submittedName>
        <fullName evidence="1">12823_t:CDS:1</fullName>
    </submittedName>
</protein>
<organism evidence="1 2">
    <name type="scientific">Acaulospora colombiana</name>
    <dbReference type="NCBI Taxonomy" id="27376"/>
    <lineage>
        <taxon>Eukaryota</taxon>
        <taxon>Fungi</taxon>
        <taxon>Fungi incertae sedis</taxon>
        <taxon>Mucoromycota</taxon>
        <taxon>Glomeromycotina</taxon>
        <taxon>Glomeromycetes</taxon>
        <taxon>Diversisporales</taxon>
        <taxon>Acaulosporaceae</taxon>
        <taxon>Acaulospora</taxon>
    </lineage>
</organism>
<evidence type="ECO:0000313" key="1">
    <source>
        <dbReference type="EMBL" id="CAG8580858.1"/>
    </source>
</evidence>
<evidence type="ECO:0000313" key="2">
    <source>
        <dbReference type="Proteomes" id="UP000789525"/>
    </source>
</evidence>
<proteinExistence type="predicted"/>
<name>A0ACA9MDU3_9GLOM</name>
<accession>A0ACA9MDU3</accession>
<dbReference type="EMBL" id="CAJVPT010011647">
    <property type="protein sequence ID" value="CAG8580858.1"/>
    <property type="molecule type" value="Genomic_DNA"/>
</dbReference>
<reference evidence="1" key="1">
    <citation type="submission" date="2021-06" db="EMBL/GenBank/DDBJ databases">
        <authorList>
            <person name="Kallberg Y."/>
            <person name="Tangrot J."/>
            <person name="Rosling A."/>
        </authorList>
    </citation>
    <scope>NUCLEOTIDE SEQUENCE</scope>
    <source>
        <strain evidence="1">CL356</strain>
    </source>
</reference>
<sequence length="277" mass="30572">MEKNEVFFTSNRLGNTSTADQYTEISKIDLSTGDVTIVNPKPPILLANGGTYHDGKVIICSQGQRDIGGSIVSLDPYSNEATTVVDNFFGLKFNSPNDIVISKDGSYWFTDPSYGYEQKFRDSPQLGEYVYRFDPFIKNIRVIADGFVKPNGIAFSPDEKTLYITDTGFFTSSGEYDPMRPHVIYAFDVNSDKNLSNRRVFAVTDVGIPDGIKLDVKGNVYTGTGDGVQVFDSSGTLLGKIIIPNSVANFVFAKNTLVILWETTIYEVNLLIEGALK</sequence>
<gene>
    <name evidence="1" type="ORF">ACOLOM_LOCUS5966</name>
</gene>
<keyword evidence="2" id="KW-1185">Reference proteome</keyword>